<dbReference type="EMBL" id="CM026426">
    <property type="protein sequence ID" value="KAG0572098.1"/>
    <property type="molecule type" value="Genomic_DNA"/>
</dbReference>
<organism evidence="2 3">
    <name type="scientific">Ceratodon purpureus</name>
    <name type="common">Fire moss</name>
    <name type="synonym">Dicranum purpureum</name>
    <dbReference type="NCBI Taxonomy" id="3225"/>
    <lineage>
        <taxon>Eukaryota</taxon>
        <taxon>Viridiplantae</taxon>
        <taxon>Streptophyta</taxon>
        <taxon>Embryophyta</taxon>
        <taxon>Bryophyta</taxon>
        <taxon>Bryophytina</taxon>
        <taxon>Bryopsida</taxon>
        <taxon>Dicranidae</taxon>
        <taxon>Pseudoditrichales</taxon>
        <taxon>Ditrichaceae</taxon>
        <taxon>Ceratodon</taxon>
    </lineage>
</organism>
<feature type="chain" id="PRO_5035745597" description="Secreted protein" evidence="1">
    <location>
        <begin position="29"/>
        <end position="65"/>
    </location>
</feature>
<feature type="signal peptide" evidence="1">
    <location>
        <begin position="1"/>
        <end position="28"/>
    </location>
</feature>
<protein>
    <recommendedName>
        <fullName evidence="4">Secreted protein</fullName>
    </recommendedName>
</protein>
<evidence type="ECO:0000256" key="1">
    <source>
        <dbReference type="SAM" id="SignalP"/>
    </source>
</evidence>
<evidence type="ECO:0008006" key="4">
    <source>
        <dbReference type="Google" id="ProtNLM"/>
    </source>
</evidence>
<name>A0A8T0HNA7_CERPU</name>
<sequence>MLAVWQLSFFIHVCDVMWLSCLRGCGHAQGHYIECDLHLQNASTPGRMASTESQLLFTVMSTFQH</sequence>
<accession>A0A8T0HNA7</accession>
<evidence type="ECO:0000313" key="3">
    <source>
        <dbReference type="Proteomes" id="UP000822688"/>
    </source>
</evidence>
<keyword evidence="3" id="KW-1185">Reference proteome</keyword>
<reference evidence="2" key="1">
    <citation type="submission" date="2020-06" db="EMBL/GenBank/DDBJ databases">
        <title>WGS assembly of Ceratodon purpureus strain R40.</title>
        <authorList>
            <person name="Carey S.B."/>
            <person name="Jenkins J."/>
            <person name="Shu S."/>
            <person name="Lovell J.T."/>
            <person name="Sreedasyam A."/>
            <person name="Maumus F."/>
            <person name="Tiley G.P."/>
            <person name="Fernandez-Pozo N."/>
            <person name="Barry K."/>
            <person name="Chen C."/>
            <person name="Wang M."/>
            <person name="Lipzen A."/>
            <person name="Daum C."/>
            <person name="Saski C.A."/>
            <person name="Payton A.C."/>
            <person name="Mcbreen J.C."/>
            <person name="Conrad R.E."/>
            <person name="Kollar L.M."/>
            <person name="Olsson S."/>
            <person name="Huttunen S."/>
            <person name="Landis J.B."/>
            <person name="Wickett N.J."/>
            <person name="Johnson M.G."/>
            <person name="Rensing S.A."/>
            <person name="Grimwood J."/>
            <person name="Schmutz J."/>
            <person name="Mcdaniel S.F."/>
        </authorList>
    </citation>
    <scope>NUCLEOTIDE SEQUENCE</scope>
    <source>
        <strain evidence="2">R40</strain>
    </source>
</reference>
<comment type="caution">
    <text evidence="2">The sequence shown here is derived from an EMBL/GenBank/DDBJ whole genome shotgun (WGS) entry which is preliminary data.</text>
</comment>
<dbReference type="AlphaFoldDB" id="A0A8T0HNA7"/>
<keyword evidence="1" id="KW-0732">Signal</keyword>
<proteinExistence type="predicted"/>
<gene>
    <name evidence="2" type="ORF">KC19_VG068200</name>
</gene>
<dbReference type="Proteomes" id="UP000822688">
    <property type="component" value="Chromosome V"/>
</dbReference>
<evidence type="ECO:0000313" key="2">
    <source>
        <dbReference type="EMBL" id="KAG0572098.1"/>
    </source>
</evidence>